<dbReference type="EMBL" id="QFAW01000022">
    <property type="protein sequence ID" value="PWE43038.1"/>
    <property type="molecule type" value="Genomic_DNA"/>
</dbReference>
<dbReference type="Proteomes" id="UP000245056">
    <property type="component" value="Unassembled WGS sequence"/>
</dbReference>
<protein>
    <recommendedName>
        <fullName evidence="3">NACHT domain-containing protein</fullName>
    </recommendedName>
</protein>
<dbReference type="RefSeq" id="WP_109521357.1">
    <property type="nucleotide sequence ID" value="NZ_QFAW01000022.1"/>
</dbReference>
<accession>A0A2U2D639</accession>
<gene>
    <name evidence="1" type="ORF">C9I49_16760</name>
</gene>
<evidence type="ECO:0000313" key="2">
    <source>
        <dbReference type="Proteomes" id="UP000245056"/>
    </source>
</evidence>
<reference evidence="1 2" key="1">
    <citation type="submission" date="2018-05" db="EMBL/GenBank/DDBJ databases">
        <title>Genome sequences of two Antarctic strains of Pseudomonas prosekii: insights into adaptation to extreme conditions.</title>
        <authorList>
            <person name="Snopkova K."/>
            <person name="Dufkova K."/>
            <person name="Cejkova D."/>
            <person name="Sedlacek I."/>
            <person name="Smajs D."/>
        </authorList>
    </citation>
    <scope>NUCLEOTIDE SEQUENCE [LARGE SCALE GENOMIC DNA]</scope>
    <source>
        <strain evidence="1 2">P2673</strain>
    </source>
</reference>
<sequence>MNTADKTHAKALQDALLALDPSGPEGFEGLLGVVLGEITGQSFRLAKSGTQRGRDGDSAFDGGATYFEGKRYKEGLSKNDISTKLFDVANDDTGVVDLWILGATCEVASQTVEDGRKFSAKNGFGFTVLDWSNNDLGALLVATAAAGSKSKAIIEQGLTGKPGSGLISPAIKAIDHFEKHGDYPSRLSALRKSLATDVGLGHAKTLNQEWLGRLFTDKVQARAELGQPLSPFDPSGPSALDRPERALLTKAFSGAPESEIYAIVGEEGVGKSWLAVQSWNLSNPKSLLVLCPADDLTGDDAEDFDDFLIRKLIYQTDGNVTPQVIARWRRRFKDWRTNIPASSVRVTLIADGLNQPLKSNWGRWLDRAALRLKELGGCLVVTTRTQHWAYLKKTLFCAVRTITLAEWSINDVKQILGSRGIDFSNTRIEVLESVRNPRLLGIAIELIEAKAIELLDELSVGRLLFEHMRRMEQHGAATVSAPAFADLLKDLAAKVLARANAQNTDDLRLFDAVQEAQLEAVASSRFFSSVKGSASQYEIKLDGLNLALALYLVGQLERELRNERDPREKLATILEPISALDETGKVILLATQIACLEDETSPEIRSALIEKFVSLQNLPNSQADAFAVLAKSAPLAFLQAAENVYLSQEHIASKEWLLYALLNRRDEPGIWQHILESMKRWLSFYSLAPERGMHRTSGHGSVTQADEERNRVLTNIQERQAALTEVERSFMTRNLVIAPHPRFDGISRFALYLLAGMPLEEIATYLVRWRFSAALNSSTSVPYAEFEQVLHYNRADWQETRSAILKGLEALPAELSSSVGTWTRVGILYGTGDVGDAKEGARIRGELTRDQERFEGWSIKENYSAVDPCNPNTVEPENVIATAKNYRQIDPEKIAISRGMAQEDHYFRGARAGVARFVPDDAIHTHRALASEMLGRSGHARLQGVLMLLRHSAALTKDLAQRFLSASVSSTASHKAGQDDRDEFLTAQFSAIIALPHFTADEQLDAIAKMQGETLLLELLSCVRSATPEKVEQVLEGVLQSGNEHAQTAVLASIHYSESPLTPRAAGIVKGFIRSPLKNLRHEALALAASSGDTSLLQEVIDSGWSAEKPNKRDSSFEEWHGSTAILKALEAGLIETESALDRMNVSHYGFAAETLAAEQDDAIAARIEAALVKALDYEGDVELPEIETGVPTASDLAPPLVSLTERAPSENDFTSQMNRLSETEEQFDERQRRMNNAYERFAGELTAVEADLILSDLTFDGIKSIIGQDADRDQRWLRMLVATSDRKLRHLHHVALQVAVALGASGNPLAPEFITRILALDPTIRRVTGAAKIPVETIVLWSNTASPAMVDICKRRLRTPQSDSDIAREVIAAHLCGKVAILQTFIDELLATDRPYETALALMIAGFCDDSVHAEAVLSRFNGTEGFIGNAHSTASDSYARNLWAKTWYAKMLNAQRQEDFWSASILFMKIVDGRFDIWSEASRAPTAIFTAFMPTISREISNRAIKVQKKRREKLFGEKAPSSVMLSFEE</sequence>
<comment type="caution">
    <text evidence="1">The sequence shown here is derived from an EMBL/GenBank/DDBJ whole genome shotgun (WGS) entry which is preliminary data.</text>
</comment>
<dbReference type="SUPFAM" id="SSF52540">
    <property type="entry name" value="P-loop containing nucleoside triphosphate hydrolases"/>
    <property type="match status" value="1"/>
</dbReference>
<organism evidence="1 2">
    <name type="scientific">Pseudomonas prosekii</name>
    <dbReference type="NCBI Taxonomy" id="1148509"/>
    <lineage>
        <taxon>Bacteria</taxon>
        <taxon>Pseudomonadati</taxon>
        <taxon>Pseudomonadota</taxon>
        <taxon>Gammaproteobacteria</taxon>
        <taxon>Pseudomonadales</taxon>
        <taxon>Pseudomonadaceae</taxon>
        <taxon>Pseudomonas</taxon>
    </lineage>
</organism>
<evidence type="ECO:0008006" key="3">
    <source>
        <dbReference type="Google" id="ProtNLM"/>
    </source>
</evidence>
<dbReference type="InterPro" id="IPR027417">
    <property type="entry name" value="P-loop_NTPase"/>
</dbReference>
<evidence type="ECO:0000313" key="1">
    <source>
        <dbReference type="EMBL" id="PWE43038.1"/>
    </source>
</evidence>
<dbReference type="OrthoDB" id="7210088at2"/>
<proteinExistence type="predicted"/>
<name>A0A2U2D639_9PSED</name>